<feature type="transmembrane region" description="Helical" evidence="7">
    <location>
        <begin position="126"/>
        <end position="147"/>
    </location>
</feature>
<evidence type="ECO:0000256" key="6">
    <source>
        <dbReference type="ARBA" id="ARBA00023136"/>
    </source>
</evidence>
<dbReference type="Proteomes" id="UP000241229">
    <property type="component" value="Unassembled WGS sequence"/>
</dbReference>
<evidence type="ECO:0000256" key="3">
    <source>
        <dbReference type="ARBA" id="ARBA00022475"/>
    </source>
</evidence>
<proteinExistence type="inferred from homology"/>
<keyword evidence="5 7" id="KW-1133">Transmembrane helix</keyword>
<dbReference type="Pfam" id="PF00528">
    <property type="entry name" value="BPD_transp_1"/>
    <property type="match status" value="1"/>
</dbReference>
<dbReference type="CDD" id="cd06261">
    <property type="entry name" value="TM_PBP2"/>
    <property type="match status" value="1"/>
</dbReference>
<reference evidence="9 10" key="1">
    <citation type="submission" date="2018-03" db="EMBL/GenBank/DDBJ databases">
        <title>The draft genome of Mesorhizobium sp. 6GN-30.</title>
        <authorList>
            <person name="Liu L."/>
            <person name="Li L."/>
            <person name="Wang T."/>
            <person name="Zhang X."/>
            <person name="Liang L."/>
        </authorList>
    </citation>
    <scope>NUCLEOTIDE SEQUENCE [LARGE SCALE GENOMIC DNA]</scope>
    <source>
        <strain evidence="9 10">6GN30</strain>
    </source>
</reference>
<keyword evidence="6 7" id="KW-0472">Membrane</keyword>
<protein>
    <submittedName>
        <fullName evidence="9">Peptide ABC transporter permease</fullName>
    </submittedName>
</protein>
<comment type="similarity">
    <text evidence="7">Belongs to the binding-protein-dependent transport system permease family.</text>
</comment>
<dbReference type="SUPFAM" id="SSF161098">
    <property type="entry name" value="MetI-like"/>
    <property type="match status" value="1"/>
</dbReference>
<keyword evidence="4 7" id="KW-0812">Transmembrane</keyword>
<keyword evidence="10" id="KW-1185">Reference proteome</keyword>
<evidence type="ECO:0000313" key="10">
    <source>
        <dbReference type="Proteomes" id="UP000241229"/>
    </source>
</evidence>
<feature type="domain" description="ABC transmembrane type-1" evidence="8">
    <location>
        <begin position="87"/>
        <end position="276"/>
    </location>
</feature>
<dbReference type="InterPro" id="IPR000515">
    <property type="entry name" value="MetI-like"/>
</dbReference>
<dbReference type="PROSITE" id="PS50928">
    <property type="entry name" value="ABC_TM1"/>
    <property type="match status" value="1"/>
</dbReference>
<keyword evidence="2 7" id="KW-0813">Transport</keyword>
<dbReference type="InterPro" id="IPR035906">
    <property type="entry name" value="MetI-like_sf"/>
</dbReference>
<comment type="caution">
    <text evidence="9">The sequence shown here is derived from an EMBL/GenBank/DDBJ whole genome shotgun (WGS) entry which is preliminary data.</text>
</comment>
<sequence>MTYLPSAFIPRDGLSAFLARALASRSFIAGFIVTALIALMALVSFFWTPDDVTKLVVGDRMLAPSAAHWFGTDHFGRDVLSMIMVGSRNSIAVALVAVGIGMGLGVPLGCLAAARGGWLDDFVMRFNDVVFAFPALLSAVMITAVFGPGAVNAIIAIGIFNIPVFARVARAGALAIWPREFILAARAAGKGKTRITLEHVLPNIATLLLVQGTIQFALGILAEAGLSYVGLGAQPPMPSWGRMLFDAQTRMMVAPTQALFPGLAIMITVLGLNLLGDGVSDALDPKLRRRR</sequence>
<evidence type="ECO:0000256" key="4">
    <source>
        <dbReference type="ARBA" id="ARBA00022692"/>
    </source>
</evidence>
<name>A0A2P7SC19_9HYPH</name>
<feature type="transmembrane region" description="Helical" evidence="7">
    <location>
        <begin position="27"/>
        <end position="47"/>
    </location>
</feature>
<feature type="transmembrane region" description="Helical" evidence="7">
    <location>
        <begin position="200"/>
        <end position="222"/>
    </location>
</feature>
<dbReference type="PANTHER" id="PTHR43386">
    <property type="entry name" value="OLIGOPEPTIDE TRANSPORT SYSTEM PERMEASE PROTEIN APPC"/>
    <property type="match status" value="1"/>
</dbReference>
<dbReference type="Gene3D" id="1.10.3720.10">
    <property type="entry name" value="MetI-like"/>
    <property type="match status" value="1"/>
</dbReference>
<feature type="transmembrane region" description="Helical" evidence="7">
    <location>
        <begin position="91"/>
        <end position="114"/>
    </location>
</feature>
<dbReference type="PANTHER" id="PTHR43386:SF25">
    <property type="entry name" value="PEPTIDE ABC TRANSPORTER PERMEASE PROTEIN"/>
    <property type="match status" value="1"/>
</dbReference>
<evidence type="ECO:0000259" key="8">
    <source>
        <dbReference type="PROSITE" id="PS50928"/>
    </source>
</evidence>
<evidence type="ECO:0000256" key="7">
    <source>
        <dbReference type="RuleBase" id="RU363032"/>
    </source>
</evidence>
<dbReference type="OrthoDB" id="9812701at2"/>
<accession>A0A2P7SC19</accession>
<organism evidence="9 10">
    <name type="scientific">Kumtagia ephedrae</name>
    <dbReference type="NCBI Taxonomy" id="2116701"/>
    <lineage>
        <taxon>Bacteria</taxon>
        <taxon>Pseudomonadati</taxon>
        <taxon>Pseudomonadota</taxon>
        <taxon>Alphaproteobacteria</taxon>
        <taxon>Hyphomicrobiales</taxon>
        <taxon>Phyllobacteriaceae</taxon>
        <taxon>Kumtagia</taxon>
    </lineage>
</organism>
<dbReference type="InterPro" id="IPR050366">
    <property type="entry name" value="BP-dependent_transpt_permease"/>
</dbReference>
<evidence type="ECO:0000256" key="2">
    <source>
        <dbReference type="ARBA" id="ARBA00022448"/>
    </source>
</evidence>
<dbReference type="GO" id="GO:0055085">
    <property type="term" value="P:transmembrane transport"/>
    <property type="evidence" value="ECO:0007669"/>
    <property type="project" value="InterPro"/>
</dbReference>
<evidence type="ECO:0000313" key="9">
    <source>
        <dbReference type="EMBL" id="PSJ60026.1"/>
    </source>
</evidence>
<evidence type="ECO:0000256" key="5">
    <source>
        <dbReference type="ARBA" id="ARBA00022989"/>
    </source>
</evidence>
<dbReference type="GO" id="GO:0005886">
    <property type="term" value="C:plasma membrane"/>
    <property type="evidence" value="ECO:0007669"/>
    <property type="project" value="UniProtKB-SubCell"/>
</dbReference>
<dbReference type="AlphaFoldDB" id="A0A2P7SC19"/>
<feature type="transmembrane region" description="Helical" evidence="7">
    <location>
        <begin position="258"/>
        <end position="283"/>
    </location>
</feature>
<dbReference type="RefSeq" id="WP_106772440.1">
    <property type="nucleotide sequence ID" value="NZ_PXYK01000010.1"/>
</dbReference>
<dbReference type="EMBL" id="PXYK01000010">
    <property type="protein sequence ID" value="PSJ60026.1"/>
    <property type="molecule type" value="Genomic_DNA"/>
</dbReference>
<gene>
    <name evidence="9" type="ORF">C7I84_12040</name>
</gene>
<comment type="subcellular location">
    <subcellularLocation>
        <location evidence="1 7">Cell membrane</location>
        <topology evidence="1 7">Multi-pass membrane protein</topology>
    </subcellularLocation>
</comment>
<evidence type="ECO:0000256" key="1">
    <source>
        <dbReference type="ARBA" id="ARBA00004651"/>
    </source>
</evidence>
<keyword evidence="3" id="KW-1003">Cell membrane</keyword>